<accession>A0A9Q0FAW0</accession>
<comment type="caution">
    <text evidence="1">The sequence shown here is derived from an EMBL/GenBank/DDBJ whole genome shotgun (WGS) entry which is preliminary data.</text>
</comment>
<dbReference type="AlphaFoldDB" id="A0A9Q0FAW0"/>
<dbReference type="Proteomes" id="UP001141552">
    <property type="component" value="Unassembled WGS sequence"/>
</dbReference>
<dbReference type="OrthoDB" id="752671at2759"/>
<dbReference type="PANTHER" id="PTHR34130">
    <property type="entry name" value="OS08G0243800 PROTEIN"/>
    <property type="match status" value="1"/>
</dbReference>
<keyword evidence="2" id="KW-1185">Reference proteome</keyword>
<reference evidence="1" key="2">
    <citation type="journal article" date="2023" name="Plants (Basel)">
        <title>Annotation of the Turnera subulata (Passifloraceae) Draft Genome Reveals the S-Locus Evolved after the Divergence of Turneroideae from Passifloroideae in a Stepwise Manner.</title>
        <authorList>
            <person name="Henning P.M."/>
            <person name="Roalson E.H."/>
            <person name="Mir W."/>
            <person name="McCubbin A.G."/>
            <person name="Shore J.S."/>
        </authorList>
    </citation>
    <scope>NUCLEOTIDE SEQUENCE</scope>
    <source>
        <strain evidence="1">F60SS</strain>
    </source>
</reference>
<dbReference type="PANTHER" id="PTHR34130:SF3">
    <property type="entry name" value="DUF1645 FAMILY PROTEIN"/>
    <property type="match status" value="1"/>
</dbReference>
<dbReference type="EMBL" id="JAKUCV010006248">
    <property type="protein sequence ID" value="KAJ4828138.1"/>
    <property type="molecule type" value="Genomic_DNA"/>
</dbReference>
<protein>
    <submittedName>
        <fullName evidence="1">Uncharacterized protein</fullName>
    </submittedName>
</protein>
<name>A0A9Q0FAW0_9ROSI</name>
<gene>
    <name evidence="1" type="ORF">Tsubulata_005013</name>
</gene>
<evidence type="ECO:0000313" key="2">
    <source>
        <dbReference type="Proteomes" id="UP001141552"/>
    </source>
</evidence>
<reference evidence="1" key="1">
    <citation type="submission" date="2022-02" db="EMBL/GenBank/DDBJ databases">
        <authorList>
            <person name="Henning P.M."/>
            <person name="McCubbin A.G."/>
            <person name="Shore J.S."/>
        </authorList>
    </citation>
    <scope>NUCLEOTIDE SEQUENCE</scope>
    <source>
        <strain evidence="1">F60SS</strain>
        <tissue evidence="1">Leaves</tissue>
    </source>
</reference>
<evidence type="ECO:0000313" key="1">
    <source>
        <dbReference type="EMBL" id="KAJ4828138.1"/>
    </source>
</evidence>
<proteinExistence type="predicted"/>
<organism evidence="1 2">
    <name type="scientific">Turnera subulata</name>
    <dbReference type="NCBI Taxonomy" id="218843"/>
    <lineage>
        <taxon>Eukaryota</taxon>
        <taxon>Viridiplantae</taxon>
        <taxon>Streptophyta</taxon>
        <taxon>Embryophyta</taxon>
        <taxon>Tracheophyta</taxon>
        <taxon>Spermatophyta</taxon>
        <taxon>Magnoliopsida</taxon>
        <taxon>eudicotyledons</taxon>
        <taxon>Gunneridae</taxon>
        <taxon>Pentapetalae</taxon>
        <taxon>rosids</taxon>
        <taxon>fabids</taxon>
        <taxon>Malpighiales</taxon>
        <taxon>Passifloraceae</taxon>
        <taxon>Turnera</taxon>
    </lineage>
</organism>
<sequence length="277" mass="30622">MGEIEHINTVHKHHQEAAQEEALSLSELPLGDDGDNTKNYMETANTTTTATPTRRSSSEPPEFFEFLSDNSSDMISAEDIIWCGKLIPFRELPSSPPIQNPTENHKRHVSSIRRRCESLSELQSSLVARSNSAKARGLMRNSRSLDYRKLERLSSYKKLSPESDMERNPSVRSTAEKGGDNCVVLRRAGSTTKPRWFQLMFGVVKPPTGMELRDIKSRQVRLNPAVTMFPPPADGSGKKVPANGSLDKGPCGLLLRVLSCKDPASVAVTTSLCMPQV</sequence>